<evidence type="ECO:0000313" key="2">
    <source>
        <dbReference type="Proteomes" id="UP001162992"/>
    </source>
</evidence>
<dbReference type="EMBL" id="CM055100">
    <property type="protein sequence ID" value="KAJ7544552.1"/>
    <property type="molecule type" value="Genomic_DNA"/>
</dbReference>
<accession>A0ACC2CRF3</accession>
<protein>
    <submittedName>
        <fullName evidence="1">Uncharacterized protein</fullName>
    </submittedName>
</protein>
<gene>
    <name evidence="1" type="ORF">O6H91_09G082600</name>
</gene>
<keyword evidence="2" id="KW-1185">Reference proteome</keyword>
<evidence type="ECO:0000313" key="1">
    <source>
        <dbReference type="EMBL" id="KAJ7544552.1"/>
    </source>
</evidence>
<reference evidence="2" key="1">
    <citation type="journal article" date="2024" name="Proc. Natl. Acad. Sci. U.S.A.">
        <title>Extraordinary preservation of gene collinearity over three hundred million years revealed in homosporous lycophytes.</title>
        <authorList>
            <person name="Li C."/>
            <person name="Wickell D."/>
            <person name="Kuo L.Y."/>
            <person name="Chen X."/>
            <person name="Nie B."/>
            <person name="Liao X."/>
            <person name="Peng D."/>
            <person name="Ji J."/>
            <person name="Jenkins J."/>
            <person name="Williams M."/>
            <person name="Shu S."/>
            <person name="Plott C."/>
            <person name="Barry K."/>
            <person name="Rajasekar S."/>
            <person name="Grimwood J."/>
            <person name="Han X."/>
            <person name="Sun S."/>
            <person name="Hou Z."/>
            <person name="He W."/>
            <person name="Dai G."/>
            <person name="Sun C."/>
            <person name="Schmutz J."/>
            <person name="Leebens-Mack J.H."/>
            <person name="Li F.W."/>
            <person name="Wang L."/>
        </authorList>
    </citation>
    <scope>NUCLEOTIDE SEQUENCE [LARGE SCALE GENOMIC DNA]</scope>
    <source>
        <strain evidence="2">cv. PW_Plant_1</strain>
    </source>
</reference>
<comment type="caution">
    <text evidence="1">The sequence shown here is derived from an EMBL/GenBank/DDBJ whole genome shotgun (WGS) entry which is preliminary data.</text>
</comment>
<name>A0ACC2CRF3_DIPCM</name>
<dbReference type="Proteomes" id="UP001162992">
    <property type="component" value="Chromosome 9"/>
</dbReference>
<organism evidence="1 2">
    <name type="scientific">Diphasiastrum complanatum</name>
    <name type="common">Issler's clubmoss</name>
    <name type="synonym">Lycopodium complanatum</name>
    <dbReference type="NCBI Taxonomy" id="34168"/>
    <lineage>
        <taxon>Eukaryota</taxon>
        <taxon>Viridiplantae</taxon>
        <taxon>Streptophyta</taxon>
        <taxon>Embryophyta</taxon>
        <taxon>Tracheophyta</taxon>
        <taxon>Lycopodiopsida</taxon>
        <taxon>Lycopodiales</taxon>
        <taxon>Lycopodiaceae</taxon>
        <taxon>Lycopodioideae</taxon>
        <taxon>Diphasiastrum</taxon>
    </lineage>
</organism>
<proteinExistence type="predicted"/>
<sequence>MDRKQAEWIWEYVLKHSSSHRVVRYLAEAFPIPDDNIRLKKMVLLRTLSHEVSKGSVTELCIEVLQGLAELSKSEAMASEINGADAALRNECLEGGSARLLERQEATARQLGQEGLKENEKQVLEKTGDGTEQGYREAEVGSCERAASAERAKVNALGFSLQNPLKCRIRSLRRELGLAIKVELTVRHLREDAKGWTAFLEALDKYWGDAVDSEEVGDQEDAINSARKQMKLELWALKARPKLQSEVISKYTRDSVEKMTKNFLDLAWEEIGPTFLEKVEEDVVKGMYRPAGSAKLLQCTGNRFHKKDLAVKEKVNQGKASMLTSIDVSGVGNARQDSLEVSVEVSHDMEGKRDTETFVRDGNIDEDKFYRLQNRVLHETVLHKEEVTRQECNNRIKTRSQTRCLQEPPLKKHKGNDATRTPDSIARKQSSEKYLAKARREKDTSADGQEEEPEAMVRLNHIGKYGSESKDEEASESLRKYMPIQENEAVQREELEQTAQVTVASDGLNCMNRRREEVIEDSKKQYSPTSMETNGDQLKNASGNLNADSPSKANYDSPQGNDVEVNQAKGDADEQEIVNHYVEQGTSISISKVTSAEQLADFPGHEESICLTPPWAGDSHQNFVGPGTKLGPRLMRGLTEKRRLFRRGAIDVECFIVSGTEKGLSGNPEVSKAQQELKNSQSHLQSWVKDPLPEAIEIAEEVSNFIEKSVRLSPGPVASKKTVHVQGKNAIAFVEGDQKLQQAQRRNDEIHILQPPHKDNSNTFSRPDTRNAAKASLMDRNASARTLEWENDDETEDDQAGSSPSDSKRVHLPKLRSTRISPLKQPASTANQAYRRRRRKWSKSEEDTLREGVARHGKGRWKLILQEHLDIFEDRTEVRSATTTIHIYSTFVYFKTALALFGLWLNKDGMKRVGTYSMFWNILGWNVFFGLNVYYSCGYLWKIQVHSRDGRAIENEREIYINYSS</sequence>